<comment type="caution">
    <text evidence="1">The sequence shown here is derived from an EMBL/GenBank/DDBJ whole genome shotgun (WGS) entry which is preliminary data.</text>
</comment>
<reference evidence="1 2" key="1">
    <citation type="submission" date="2024-02" db="EMBL/GenBank/DDBJ databases">
        <authorList>
            <person name="Vignale AGUSTIN F."/>
            <person name="Sosa J E."/>
            <person name="Modenutti C."/>
        </authorList>
    </citation>
    <scope>NUCLEOTIDE SEQUENCE [LARGE SCALE GENOMIC DNA]</scope>
</reference>
<protein>
    <submittedName>
        <fullName evidence="1">Uncharacterized protein</fullName>
    </submittedName>
</protein>
<evidence type="ECO:0000313" key="2">
    <source>
        <dbReference type="Proteomes" id="UP001642360"/>
    </source>
</evidence>
<dbReference type="PANTHER" id="PTHR33052">
    <property type="entry name" value="DUF4228 DOMAIN PROTEIN-RELATED"/>
    <property type="match status" value="1"/>
</dbReference>
<dbReference type="Pfam" id="PF14009">
    <property type="entry name" value="PADRE"/>
    <property type="match status" value="1"/>
</dbReference>
<keyword evidence="2" id="KW-1185">Reference proteome</keyword>
<dbReference type="Proteomes" id="UP001642360">
    <property type="component" value="Unassembled WGS sequence"/>
</dbReference>
<gene>
    <name evidence="1" type="ORF">ILEXP_LOCUS39220</name>
</gene>
<name>A0ABC8TJW8_9AQUA</name>
<proteinExistence type="predicted"/>
<organism evidence="1 2">
    <name type="scientific">Ilex paraguariensis</name>
    <name type="common">yerba mate</name>
    <dbReference type="NCBI Taxonomy" id="185542"/>
    <lineage>
        <taxon>Eukaryota</taxon>
        <taxon>Viridiplantae</taxon>
        <taxon>Streptophyta</taxon>
        <taxon>Embryophyta</taxon>
        <taxon>Tracheophyta</taxon>
        <taxon>Spermatophyta</taxon>
        <taxon>Magnoliopsida</taxon>
        <taxon>eudicotyledons</taxon>
        <taxon>Gunneridae</taxon>
        <taxon>Pentapetalae</taxon>
        <taxon>asterids</taxon>
        <taxon>campanulids</taxon>
        <taxon>Aquifoliales</taxon>
        <taxon>Aquifoliaceae</taxon>
        <taxon>Ilex</taxon>
    </lineage>
</organism>
<dbReference type="EMBL" id="CAUOFW020005358">
    <property type="protein sequence ID" value="CAK9169747.1"/>
    <property type="molecule type" value="Genomic_DNA"/>
</dbReference>
<accession>A0ABC8TJW8</accession>
<evidence type="ECO:0000313" key="1">
    <source>
        <dbReference type="EMBL" id="CAK9169747.1"/>
    </source>
</evidence>
<sequence>MAFSSWVCSSNPRTMHVKIVHPGGHIELHNRPVHAAEILLRNPRCCVTLPNVFQQPWAVVAPDTTLMPGQKFYLVPTGTIRKLQKLSVRYSPSMIRDIRTSLSGKSEGEDDGGLVSTCCFISLLTGVEIKTSRDDLSKEQRSSSYFGSSETR</sequence>
<dbReference type="InterPro" id="IPR025322">
    <property type="entry name" value="PADRE_dom"/>
</dbReference>
<dbReference type="AlphaFoldDB" id="A0ABC8TJW8"/>